<feature type="chain" id="PRO_5046503898" evidence="4">
    <location>
        <begin position="24"/>
        <end position="492"/>
    </location>
</feature>
<reference evidence="5 6" key="1">
    <citation type="submission" date="2021-05" db="EMBL/GenBank/DDBJ databases">
        <title>The draft genome of Geobacter chapellei DSM 13688.</title>
        <authorList>
            <person name="Xu Z."/>
            <person name="Masuda Y."/>
            <person name="Itoh H."/>
            <person name="Senoo K."/>
        </authorList>
    </citation>
    <scope>NUCLEOTIDE SEQUENCE [LARGE SCALE GENOMIC DNA]</scope>
    <source>
        <strain evidence="5 6">DSM 13688</strain>
    </source>
</reference>
<evidence type="ECO:0000256" key="3">
    <source>
        <dbReference type="ARBA" id="ARBA00023180"/>
    </source>
</evidence>
<dbReference type="InterPro" id="IPR013517">
    <property type="entry name" value="FG-GAP"/>
</dbReference>
<accession>A0ABS5UC00</accession>
<keyword evidence="5" id="KW-0401">Integrin</keyword>
<dbReference type="SUPFAM" id="SSF69318">
    <property type="entry name" value="Integrin alpha N-terminal domain"/>
    <property type="match status" value="1"/>
</dbReference>
<dbReference type="GO" id="GO:0007229">
    <property type="term" value="P:integrin-mediated signaling pathway"/>
    <property type="evidence" value="ECO:0007669"/>
    <property type="project" value="UniProtKB-KW"/>
</dbReference>
<dbReference type="PROSITE" id="PS51257">
    <property type="entry name" value="PROKAR_LIPOPROTEIN"/>
    <property type="match status" value="1"/>
</dbReference>
<evidence type="ECO:0000256" key="1">
    <source>
        <dbReference type="ARBA" id="ARBA00022729"/>
    </source>
</evidence>
<dbReference type="InterPro" id="IPR013519">
    <property type="entry name" value="Int_alpha_beta-p"/>
</dbReference>
<protein>
    <submittedName>
        <fullName evidence="5">Integrin alpha</fullName>
    </submittedName>
</protein>
<evidence type="ECO:0000313" key="6">
    <source>
        <dbReference type="Proteomes" id="UP000784128"/>
    </source>
</evidence>
<dbReference type="Gene3D" id="2.130.10.130">
    <property type="entry name" value="Integrin alpha, N-terminal"/>
    <property type="match status" value="3"/>
</dbReference>
<keyword evidence="6" id="KW-1185">Reference proteome</keyword>
<dbReference type="Proteomes" id="UP000784128">
    <property type="component" value="Unassembled WGS sequence"/>
</dbReference>
<dbReference type="InterPro" id="IPR000413">
    <property type="entry name" value="Integrin_alpha"/>
</dbReference>
<gene>
    <name evidence="5" type="ORF">KJB30_15385</name>
</gene>
<evidence type="ECO:0000256" key="2">
    <source>
        <dbReference type="ARBA" id="ARBA00022737"/>
    </source>
</evidence>
<comment type="caution">
    <text evidence="5">The sequence shown here is derived from an EMBL/GenBank/DDBJ whole genome shotgun (WGS) entry which is preliminary data.</text>
</comment>
<evidence type="ECO:0000313" key="5">
    <source>
        <dbReference type="EMBL" id="MBT1073176.1"/>
    </source>
</evidence>
<dbReference type="PANTHER" id="PTHR23220">
    <property type="entry name" value="INTEGRIN ALPHA"/>
    <property type="match status" value="1"/>
</dbReference>
<name>A0ABS5UC00_9BACT</name>
<dbReference type="InterPro" id="IPR028994">
    <property type="entry name" value="Integrin_alpha_N"/>
</dbReference>
<dbReference type="Pfam" id="PF13517">
    <property type="entry name" value="FG-GAP_3"/>
    <property type="match status" value="1"/>
</dbReference>
<keyword evidence="3" id="KW-0325">Glycoprotein</keyword>
<sequence length="492" mass="49703">MNLAKIYATLALCILTLQGCSNAFSPSVTSSTPAKAVALQGSQQGQSGGLADYDGDGMDDMMVGAPYAKSDGTVGAVLIYKGSANGFDTKSTWILTGDDNFGFSLVNLGDVDGDGKADFAVGAYNGDGADVSLSGSVTIYKGGGSGKVIAKLAGDDALDKFGLSISGGCDLNGDGIKDIIIGAPYNSPAPERYQGGAVYVYFGPDFKETTRIKLPASTTSTGIGGTVACGDLNNDGIGDLIVGASGKVQVYYGKPGLNPSTSTPDLTITSSDSKFGTALAVIKDLNGDGFNELVIGAPQATVSLNSINTARVGRVYIVKGGSGTRTINLASPGSDILTRINGAGYFDFFGSTITPVGDMDGDGKPDLAIAAINADKDGATSVATGLTSGKVYLIKGKDLKTDGGVTPITGATAFNGSAANMRYGTFMAPFTRNGPKLLVGAPTVNRQSGCIYGISLEEGSSVMPAFQADGSDNSTTGHDCCAKTLSKGGKGL</sequence>
<dbReference type="Pfam" id="PF01839">
    <property type="entry name" value="FG-GAP"/>
    <property type="match status" value="3"/>
</dbReference>
<proteinExistence type="predicted"/>
<dbReference type="PRINTS" id="PR01185">
    <property type="entry name" value="INTEGRINA"/>
</dbReference>
<dbReference type="PANTHER" id="PTHR23220:SF122">
    <property type="entry name" value="INTEGRIN ALPHA-PS1"/>
    <property type="match status" value="1"/>
</dbReference>
<dbReference type="EMBL" id="JAHDYS010000017">
    <property type="protein sequence ID" value="MBT1073176.1"/>
    <property type="molecule type" value="Genomic_DNA"/>
</dbReference>
<feature type="signal peptide" evidence="4">
    <location>
        <begin position="1"/>
        <end position="23"/>
    </location>
</feature>
<evidence type="ECO:0000256" key="4">
    <source>
        <dbReference type="SAM" id="SignalP"/>
    </source>
</evidence>
<organism evidence="5 6">
    <name type="scientific">Pelotalea chapellei</name>
    <dbReference type="NCBI Taxonomy" id="44671"/>
    <lineage>
        <taxon>Bacteria</taxon>
        <taxon>Pseudomonadati</taxon>
        <taxon>Thermodesulfobacteriota</taxon>
        <taxon>Desulfuromonadia</taxon>
        <taxon>Geobacterales</taxon>
        <taxon>Geobacteraceae</taxon>
        <taxon>Pelotalea</taxon>
    </lineage>
</organism>
<keyword evidence="2" id="KW-0677">Repeat</keyword>
<dbReference type="PROSITE" id="PS51470">
    <property type="entry name" value="FG_GAP"/>
    <property type="match status" value="4"/>
</dbReference>
<dbReference type="SMART" id="SM00191">
    <property type="entry name" value="Int_alpha"/>
    <property type="match status" value="6"/>
</dbReference>
<keyword evidence="1 4" id="KW-0732">Signal</keyword>
<dbReference type="RefSeq" id="WP_214300948.1">
    <property type="nucleotide sequence ID" value="NZ_JAHDYS010000017.1"/>
</dbReference>